<dbReference type="GO" id="GO:0000724">
    <property type="term" value="P:double-strand break repair via homologous recombination"/>
    <property type="evidence" value="ECO:0007669"/>
    <property type="project" value="Ensembl"/>
</dbReference>
<feature type="domain" description="DUF4503" evidence="2">
    <location>
        <begin position="479"/>
        <end position="862"/>
    </location>
</feature>
<dbReference type="GO" id="GO:0010569">
    <property type="term" value="P:regulation of double-strand break repair via homologous recombination"/>
    <property type="evidence" value="ECO:0007669"/>
    <property type="project" value="Ensembl"/>
</dbReference>
<dbReference type="InterPro" id="IPR028032">
    <property type="entry name" value="DUF4503"/>
</dbReference>
<dbReference type="GO" id="GO:0000228">
    <property type="term" value="C:nuclear chromosome"/>
    <property type="evidence" value="ECO:0007669"/>
    <property type="project" value="Ensembl"/>
</dbReference>
<dbReference type="GeneTree" id="ENSGT00390000014654"/>
<dbReference type="Pfam" id="PF14950">
    <property type="entry name" value="DUF4502"/>
    <property type="match status" value="2"/>
</dbReference>
<sequence length="865" mass="95975">MVGVWGSRGSLQVSGSRHGCPFCRGGQPGPHGALWIFKECSIRGHGWPVRGSRERALRKRDWTSEHTSFPDERPLALRKDCIGTAVAAASISEAWHRCGDGFQSISTWEVKLLLASIYIAPAMYRMLYKTISVEISEYSSDSADLEEGQVDIKSTKFGLTKKLQLSIGEELEQDTGRLASDWLKSAQVLLQTPKKQTDTTSKTPEDSAKKRKLLRGGLAERLNRLQNRQRSAISFWRHQCASEDKTLTGGKTGVLVVKILEVHEECTVHVAMCQQLGQGCAESSSKDDVADTEPRLKVLFMKETAAHLKGGPQDIIHIHPPWQKIVLPNESVPVIINTYFSQKILKKPMEMKDRTLCPGTLLIRRNIVSLAWTFVLPDLRVSLPQESAVTCTNMITSKTAQTDSNYDSILHPGALTALSDSLLEVVESQGAAGWRGVQVQVVVQRVYYLPARELHGGKQGAQSSHKTFPPPLGLSLLVQDAYGIFSEVQLQTACSSAEHIEQYSRRWEGKSCRLTGMKILQRTTRGRALGLFSLIDSLWPPLKPLKVPGQSQESEKIKANLPPPSFCYILTAQPEQKPIEVEEEKQISNLYLPPVVRSLKEILQICGLNQCCSFWTRIVYQRVQHRSPLNQREFRLFVTDFSLQSKTEGRPGTAKTLLVSVASSCILNREVIEALTSASPTAVFFKDALQENGRIICVERTILSLQKPLLYRPDAADLSELTGPVKLDELDSTTQASSICTVRGTVAGVNESTDFSWPTCNRCGNGKLEQYLQGSQCSQAVISPVLKMQLEVFLHCHSWPQCTVKVKLLHKTISSLLTSSSWEDGSYEVKSALGKEVGLLNCYVQSVTKHPLNCVGLEEIDLLEA</sequence>
<name>A0A8D0GK81_SPHPU</name>
<evidence type="ECO:0000313" key="4">
    <source>
        <dbReference type="Proteomes" id="UP000694392"/>
    </source>
</evidence>
<dbReference type="GO" id="GO:0071479">
    <property type="term" value="P:cellular response to ionizing radiation"/>
    <property type="evidence" value="ECO:0007669"/>
    <property type="project" value="Ensembl"/>
</dbReference>
<evidence type="ECO:0000259" key="1">
    <source>
        <dbReference type="Pfam" id="PF14950"/>
    </source>
</evidence>
<keyword evidence="4" id="KW-1185">Reference proteome</keyword>
<reference evidence="3" key="2">
    <citation type="submission" date="2025-09" db="UniProtKB">
        <authorList>
            <consortium name="Ensembl"/>
        </authorList>
    </citation>
    <scope>IDENTIFICATION</scope>
</reference>
<dbReference type="GO" id="GO:0031334">
    <property type="term" value="P:positive regulation of protein-containing complex assembly"/>
    <property type="evidence" value="ECO:0007669"/>
    <property type="project" value="Ensembl"/>
</dbReference>
<dbReference type="InterPro" id="IPR028026">
    <property type="entry name" value="DUF4502"/>
</dbReference>
<feature type="domain" description="DUF4502" evidence="1">
    <location>
        <begin position="58"/>
        <end position="109"/>
    </location>
</feature>
<dbReference type="Pfam" id="PF14951">
    <property type="entry name" value="DUF4503"/>
    <property type="match status" value="1"/>
</dbReference>
<dbReference type="InterPro" id="IPR053054">
    <property type="entry name" value="DNA_repair-scaffolding"/>
</dbReference>
<protein>
    <submittedName>
        <fullName evidence="3">Scaffold protein involved in DNA repair</fullName>
    </submittedName>
</protein>
<dbReference type="OMA" id="KTCRCTF"/>
<accession>A0A8D0GK81</accession>
<proteinExistence type="predicted"/>
<feature type="domain" description="DUF4502" evidence="1">
    <location>
        <begin position="127"/>
        <end position="325"/>
    </location>
</feature>
<dbReference type="PANTHER" id="PTHR34347">
    <property type="entry name" value="DNA REPAIR-SCAFFOLDING PROTEIN SPIDR"/>
    <property type="match status" value="1"/>
</dbReference>
<dbReference type="Proteomes" id="UP000694392">
    <property type="component" value="Unplaced"/>
</dbReference>
<evidence type="ECO:0000313" key="3">
    <source>
        <dbReference type="Ensembl" id="ENSSPUP00000007391.1"/>
    </source>
</evidence>
<evidence type="ECO:0000259" key="2">
    <source>
        <dbReference type="Pfam" id="PF14951"/>
    </source>
</evidence>
<dbReference type="GO" id="GO:0072757">
    <property type="term" value="P:cellular response to camptothecin"/>
    <property type="evidence" value="ECO:0007669"/>
    <property type="project" value="Ensembl"/>
</dbReference>
<dbReference type="AlphaFoldDB" id="A0A8D0GK81"/>
<organism evidence="3 4">
    <name type="scientific">Sphenodon punctatus</name>
    <name type="common">Tuatara</name>
    <name type="synonym">Hatteria punctata</name>
    <dbReference type="NCBI Taxonomy" id="8508"/>
    <lineage>
        <taxon>Eukaryota</taxon>
        <taxon>Metazoa</taxon>
        <taxon>Chordata</taxon>
        <taxon>Craniata</taxon>
        <taxon>Vertebrata</taxon>
        <taxon>Euteleostomi</taxon>
        <taxon>Lepidosauria</taxon>
        <taxon>Sphenodontia</taxon>
        <taxon>Sphenodontidae</taxon>
        <taxon>Sphenodon</taxon>
    </lineage>
</organism>
<dbReference type="PANTHER" id="PTHR34347:SF1">
    <property type="entry name" value="DNA REPAIR-SCAFFOLDING PROTEIN"/>
    <property type="match status" value="1"/>
</dbReference>
<gene>
    <name evidence="3" type="primary">SPIDR</name>
</gene>
<dbReference type="Ensembl" id="ENSSPUT00000007877.1">
    <property type="protein sequence ID" value="ENSSPUP00000007391.1"/>
    <property type="gene ID" value="ENSSPUG00000005687.1"/>
</dbReference>
<reference evidence="3" key="1">
    <citation type="submission" date="2025-08" db="UniProtKB">
        <authorList>
            <consortium name="Ensembl"/>
        </authorList>
    </citation>
    <scope>IDENTIFICATION</scope>
</reference>
<dbReference type="GO" id="GO:2000781">
    <property type="term" value="P:positive regulation of double-strand break repair"/>
    <property type="evidence" value="ECO:0007669"/>
    <property type="project" value="Ensembl"/>
</dbReference>
<dbReference type="GO" id="GO:0070202">
    <property type="term" value="P:regulation of establishment of protein localization to chromosome"/>
    <property type="evidence" value="ECO:0007669"/>
    <property type="project" value="Ensembl"/>
</dbReference>
<dbReference type="GO" id="GO:0072711">
    <property type="term" value="P:cellular response to hydroxyurea"/>
    <property type="evidence" value="ECO:0007669"/>
    <property type="project" value="Ensembl"/>
</dbReference>
<dbReference type="GO" id="GO:0005654">
    <property type="term" value="C:nucleoplasm"/>
    <property type="evidence" value="ECO:0007669"/>
    <property type="project" value="Ensembl"/>
</dbReference>